<proteinExistence type="predicted"/>
<dbReference type="OrthoDB" id="4708870at2759"/>
<reference evidence="1 2" key="1">
    <citation type="journal article" date="2018" name="Front. Microbiol.">
        <title>Genome-Wide Analysis of Corynespora cassiicola Leaf Fall Disease Putative Effectors.</title>
        <authorList>
            <person name="Lopez D."/>
            <person name="Ribeiro S."/>
            <person name="Label P."/>
            <person name="Fumanal B."/>
            <person name="Venisse J.S."/>
            <person name="Kohler A."/>
            <person name="de Oliveira R.R."/>
            <person name="Labutti K."/>
            <person name="Lipzen A."/>
            <person name="Lail K."/>
            <person name="Bauer D."/>
            <person name="Ohm R.A."/>
            <person name="Barry K.W."/>
            <person name="Spatafora J."/>
            <person name="Grigoriev I.V."/>
            <person name="Martin F.M."/>
            <person name="Pujade-Renaud V."/>
        </authorList>
    </citation>
    <scope>NUCLEOTIDE SEQUENCE [LARGE SCALE GENOMIC DNA]</scope>
    <source>
        <strain evidence="1 2">Philippines</strain>
    </source>
</reference>
<sequence length="384" mass="44249">MGGLAFSHIPGVQVPRMRPELYERMVAEVSPKLGRIFQTVEVPLPVPGKKDHGDVDFLVGDVIAASPDEDIWLRIEVALDAKLHIGGNSHSFGLQHPELPDAYVQVDVEIVPAGDNQEKTGEMVIWTYFMKSYGDLLQIIGICHRSLGLVCTDKGLHVRIAAIEPYNKKKARLFLTLDPSKAMLFLGLDVEKYWAGFSSEDELFDWVANGRFFSRQLLDQRIEKANDRTRQVKRPMYRRFMEEYVPAHPGPKPGRGEPPSRLDVLREAIIEHDKLPQYQAMMREHETRENEEELWQQIKDALPVRGNSLSLVLRALKRWVNFDGDLPFIVGKPMLDKHPIWSKFIERDRRGDVIIWVCEHWKTVKLLEKRRMQEAKEDAKITSE</sequence>
<dbReference type="Proteomes" id="UP000240883">
    <property type="component" value="Unassembled WGS sequence"/>
</dbReference>
<accession>A0A2T2PBG8</accession>
<dbReference type="EMBL" id="KZ678128">
    <property type="protein sequence ID" value="PSN74718.1"/>
    <property type="molecule type" value="Genomic_DNA"/>
</dbReference>
<protein>
    <submittedName>
        <fullName evidence="1">Uncharacterized protein</fullName>
    </submittedName>
</protein>
<evidence type="ECO:0000313" key="2">
    <source>
        <dbReference type="Proteomes" id="UP000240883"/>
    </source>
</evidence>
<dbReference type="STRING" id="1448308.A0A2T2PBG8"/>
<evidence type="ECO:0000313" key="1">
    <source>
        <dbReference type="EMBL" id="PSN74718.1"/>
    </source>
</evidence>
<keyword evidence="2" id="KW-1185">Reference proteome</keyword>
<gene>
    <name evidence="1" type="ORF">BS50DRAFT_479646</name>
</gene>
<dbReference type="AlphaFoldDB" id="A0A2T2PBG8"/>
<organism evidence="1 2">
    <name type="scientific">Corynespora cassiicola Philippines</name>
    <dbReference type="NCBI Taxonomy" id="1448308"/>
    <lineage>
        <taxon>Eukaryota</taxon>
        <taxon>Fungi</taxon>
        <taxon>Dikarya</taxon>
        <taxon>Ascomycota</taxon>
        <taxon>Pezizomycotina</taxon>
        <taxon>Dothideomycetes</taxon>
        <taxon>Pleosporomycetidae</taxon>
        <taxon>Pleosporales</taxon>
        <taxon>Corynesporascaceae</taxon>
        <taxon>Corynespora</taxon>
    </lineage>
</organism>
<name>A0A2T2PBG8_CORCC</name>